<protein>
    <recommendedName>
        <fullName evidence="3">NERD domain-containing protein</fullName>
    </recommendedName>
</protein>
<sequence length="121" mass="13544">MSSFGKPELGDVDVIGIKGGRITLIECKNLQMAKTISEIADICNRFKGEEKDELAKHLARVGWINANRDLVSRHLGMNRPIDDVKQLLVTNTEIPIKYKEGLPIESGEIVSIAELQEELMR</sequence>
<evidence type="ECO:0000313" key="2">
    <source>
        <dbReference type="Proteomes" id="UP000319142"/>
    </source>
</evidence>
<proteinExistence type="predicted"/>
<comment type="caution">
    <text evidence="1">The sequence shown here is derived from an EMBL/GenBank/DDBJ whole genome shotgun (WGS) entry which is preliminary data.</text>
</comment>
<name>A0A558BE51_9GAMM</name>
<accession>A0A558BE51</accession>
<dbReference type="Proteomes" id="UP000319142">
    <property type="component" value="Unassembled WGS sequence"/>
</dbReference>
<evidence type="ECO:0000313" key="1">
    <source>
        <dbReference type="EMBL" id="TVT34782.1"/>
    </source>
</evidence>
<dbReference type="AlphaFoldDB" id="A0A558BE51"/>
<dbReference type="EMBL" id="VMRX01000011">
    <property type="protein sequence ID" value="TVT34782.1"/>
    <property type="molecule type" value="Genomic_DNA"/>
</dbReference>
<reference evidence="1 2" key="1">
    <citation type="submission" date="2019-07" db="EMBL/GenBank/DDBJ databases">
        <title>The pathways for chlorine oxyanion respiration interact through the shared metabolite chlorate.</title>
        <authorList>
            <person name="Barnum T.P."/>
            <person name="Cheng Y."/>
            <person name="Hill K.A."/>
            <person name="Lucas L.N."/>
            <person name="Carlson H.K."/>
            <person name="Coates J.D."/>
        </authorList>
    </citation>
    <scope>NUCLEOTIDE SEQUENCE [LARGE SCALE GENOMIC DNA]</scope>
    <source>
        <strain evidence="1">UCB</strain>
    </source>
</reference>
<evidence type="ECO:0008006" key="3">
    <source>
        <dbReference type="Google" id="ProtNLM"/>
    </source>
</evidence>
<organism evidence="1 2">
    <name type="scientific">Marinobacter vinifirmus</name>
    <dbReference type="NCBI Taxonomy" id="355591"/>
    <lineage>
        <taxon>Bacteria</taxon>
        <taxon>Pseudomonadati</taxon>
        <taxon>Pseudomonadota</taxon>
        <taxon>Gammaproteobacteria</taxon>
        <taxon>Pseudomonadales</taxon>
        <taxon>Marinobacteraceae</taxon>
        <taxon>Marinobacter</taxon>
    </lineage>
</organism>
<gene>
    <name evidence="1" type="ORF">FHK81_04915</name>
</gene>